<evidence type="ECO:0000256" key="5">
    <source>
        <dbReference type="ARBA" id="ARBA00023004"/>
    </source>
</evidence>
<dbReference type="SUPFAM" id="SSF54862">
    <property type="entry name" value="4Fe-4S ferredoxins"/>
    <property type="match status" value="1"/>
</dbReference>
<keyword evidence="4 8" id="KW-0249">Electron transport</keyword>
<dbReference type="Proteomes" id="UP001501218">
    <property type="component" value="Unassembled WGS sequence"/>
</dbReference>
<name>A0ABN3GPM0_9PSEU</name>
<comment type="cofactor">
    <cofactor evidence="1">
        <name>[3Fe-4S] cluster</name>
        <dbReference type="ChEBI" id="CHEBI:21137"/>
    </cofactor>
</comment>
<dbReference type="EMBL" id="BAAARA010000015">
    <property type="protein sequence ID" value="GAA2357595.1"/>
    <property type="molecule type" value="Genomic_DNA"/>
</dbReference>
<evidence type="ECO:0000256" key="7">
    <source>
        <dbReference type="ARBA" id="ARBA00023291"/>
    </source>
</evidence>
<dbReference type="InterPro" id="IPR051269">
    <property type="entry name" value="Fe-S_cluster_ET"/>
</dbReference>
<keyword evidence="6 8" id="KW-0411">Iron-sulfur</keyword>
<comment type="caution">
    <text evidence="9">The sequence shown here is derived from an EMBL/GenBank/DDBJ whole genome shotgun (WGS) entry which is preliminary data.</text>
</comment>
<dbReference type="RefSeq" id="WP_344135021.1">
    <property type="nucleotide sequence ID" value="NZ_BAAARA010000015.1"/>
</dbReference>
<keyword evidence="10" id="KW-1185">Reference proteome</keyword>
<reference evidence="9 10" key="1">
    <citation type="journal article" date="2019" name="Int. J. Syst. Evol. Microbiol.">
        <title>The Global Catalogue of Microorganisms (GCM) 10K type strain sequencing project: providing services to taxonomists for standard genome sequencing and annotation.</title>
        <authorList>
            <consortium name="The Broad Institute Genomics Platform"/>
            <consortium name="The Broad Institute Genome Sequencing Center for Infectious Disease"/>
            <person name="Wu L."/>
            <person name="Ma J."/>
        </authorList>
    </citation>
    <scope>NUCLEOTIDE SEQUENCE [LARGE SCALE GENOMIC DNA]</scope>
    <source>
        <strain evidence="9 10">JCM 16221</strain>
    </source>
</reference>
<evidence type="ECO:0000256" key="8">
    <source>
        <dbReference type="RuleBase" id="RU368020"/>
    </source>
</evidence>
<evidence type="ECO:0000256" key="2">
    <source>
        <dbReference type="ARBA" id="ARBA00022448"/>
    </source>
</evidence>
<dbReference type="InterPro" id="IPR001080">
    <property type="entry name" value="3Fe4S_ferredoxin"/>
</dbReference>
<proteinExistence type="predicted"/>
<comment type="function">
    <text evidence="8">Ferredoxins are iron-sulfur proteins that transfer electrons in a wide variety of metabolic reactions.</text>
</comment>
<accession>A0ABN3GPM0</accession>
<evidence type="ECO:0000313" key="9">
    <source>
        <dbReference type="EMBL" id="GAA2357595.1"/>
    </source>
</evidence>
<evidence type="ECO:0000256" key="3">
    <source>
        <dbReference type="ARBA" id="ARBA00022723"/>
    </source>
</evidence>
<dbReference type="PRINTS" id="PR00352">
    <property type="entry name" value="3FE4SFRDOXIN"/>
</dbReference>
<protein>
    <recommendedName>
        <fullName evidence="8">Ferredoxin</fullName>
    </recommendedName>
</protein>
<dbReference type="PANTHER" id="PTHR36923">
    <property type="entry name" value="FERREDOXIN"/>
    <property type="match status" value="1"/>
</dbReference>
<evidence type="ECO:0000256" key="1">
    <source>
        <dbReference type="ARBA" id="ARBA00001927"/>
    </source>
</evidence>
<keyword evidence="2 8" id="KW-0813">Transport</keyword>
<dbReference type="Gene3D" id="3.30.70.20">
    <property type="match status" value="1"/>
</dbReference>
<gene>
    <name evidence="9" type="ORF">GCM10009854_40100</name>
</gene>
<dbReference type="Pfam" id="PF13370">
    <property type="entry name" value="Fer4_13"/>
    <property type="match status" value="1"/>
</dbReference>
<evidence type="ECO:0000256" key="6">
    <source>
        <dbReference type="ARBA" id="ARBA00023014"/>
    </source>
</evidence>
<keyword evidence="3 8" id="KW-0479">Metal-binding</keyword>
<organism evidence="9 10">
    <name type="scientific">Saccharopolyspora halophila</name>
    <dbReference type="NCBI Taxonomy" id="405551"/>
    <lineage>
        <taxon>Bacteria</taxon>
        <taxon>Bacillati</taxon>
        <taxon>Actinomycetota</taxon>
        <taxon>Actinomycetes</taxon>
        <taxon>Pseudonocardiales</taxon>
        <taxon>Pseudonocardiaceae</taxon>
        <taxon>Saccharopolyspora</taxon>
    </lineage>
</organism>
<evidence type="ECO:0000256" key="4">
    <source>
        <dbReference type="ARBA" id="ARBA00022982"/>
    </source>
</evidence>
<keyword evidence="5 8" id="KW-0408">Iron</keyword>
<dbReference type="PANTHER" id="PTHR36923:SF3">
    <property type="entry name" value="FERREDOXIN"/>
    <property type="match status" value="1"/>
</dbReference>
<keyword evidence="7" id="KW-0003">3Fe-4S</keyword>
<evidence type="ECO:0000313" key="10">
    <source>
        <dbReference type="Proteomes" id="UP001501218"/>
    </source>
</evidence>
<sequence length="65" mass="6924">MTRIVVDNTRCVGAAQCVLTAPDLFDQDDDGLVMVLEENPGTERVKSANTAATLCPSQAITIQES</sequence>